<keyword evidence="3" id="KW-1185">Reference proteome</keyword>
<evidence type="ECO:0000313" key="3">
    <source>
        <dbReference type="Proteomes" id="UP000504638"/>
    </source>
</evidence>
<organism evidence="2">
    <name type="scientific">Eremomyces bilateralis CBS 781.70</name>
    <dbReference type="NCBI Taxonomy" id="1392243"/>
    <lineage>
        <taxon>Eukaryota</taxon>
        <taxon>Fungi</taxon>
        <taxon>Dikarya</taxon>
        <taxon>Ascomycota</taxon>
        <taxon>Pezizomycotina</taxon>
        <taxon>Dothideomycetes</taxon>
        <taxon>Dothideomycetes incertae sedis</taxon>
        <taxon>Eremomycetales</taxon>
        <taxon>Eremomycetaceae</taxon>
        <taxon>Eremomyces</taxon>
    </lineage>
</organism>
<feature type="region of interest" description="Disordered" evidence="1">
    <location>
        <begin position="245"/>
        <end position="266"/>
    </location>
</feature>
<dbReference type="Proteomes" id="UP000504638">
    <property type="component" value="Unplaced"/>
</dbReference>
<proteinExistence type="predicted"/>
<evidence type="ECO:0000313" key="2">
    <source>
        <dbReference type="EMBL" id="KAF1811694.1"/>
    </source>
</evidence>
<reference evidence="4" key="2">
    <citation type="submission" date="2020-04" db="EMBL/GenBank/DDBJ databases">
        <authorList>
            <consortium name="NCBI Genome Project"/>
        </authorList>
    </citation>
    <scope>NUCLEOTIDE SEQUENCE</scope>
    <source>
        <strain evidence="4">CBS 781.70</strain>
    </source>
</reference>
<dbReference type="PANTHER" id="PTHR37535:SF2">
    <property type="entry name" value="FINGER DOMAIN PROTEIN, PUTATIVE (AFU_ORTHOLOGUE AFUA_6G09300)-RELATED"/>
    <property type="match status" value="1"/>
</dbReference>
<dbReference type="OrthoDB" id="4485682at2759"/>
<dbReference type="RefSeq" id="XP_033533325.1">
    <property type="nucleotide sequence ID" value="XM_033682123.1"/>
</dbReference>
<dbReference type="Pfam" id="PF11917">
    <property type="entry name" value="DUF3435"/>
    <property type="match status" value="2"/>
</dbReference>
<gene>
    <name evidence="2 4" type="ORF">P152DRAFT_488705</name>
</gene>
<dbReference type="PANTHER" id="PTHR37535">
    <property type="entry name" value="FLUG DOMAIN PROTEIN"/>
    <property type="match status" value="1"/>
</dbReference>
<sequence>MRDLFYVDIDLKWTKGIKRHGNRNIFILTKSAVPMLCPVLHILALAIIDGALEVEPFSDSAAAPRRLFRTRVGNVVETRTIHIKDLCREWPIFRAPEDDVLPLSRGAYNGQQQRLGLHAGYPQLLRSYDFRRGAGEVVNMTHLRTRRDPRAPARLSANAKLEVKETPEFREKCRVRDRFCTEIRKTYGTILNAKATNPDKPLLKQYSEALKTVNSLRQKLEREALNALRANYFRNRDTVEINAEFQGGPREQQEEFSTKDAPTGHPQVIATGKLIIKGFSHPEISGDIQTGERIHVLE</sequence>
<dbReference type="GeneID" id="54422693"/>
<reference evidence="2 4" key="1">
    <citation type="submission" date="2020-01" db="EMBL/GenBank/DDBJ databases">
        <authorList>
            <consortium name="DOE Joint Genome Institute"/>
            <person name="Haridas S."/>
            <person name="Albert R."/>
            <person name="Binder M."/>
            <person name="Bloem J."/>
            <person name="Labutti K."/>
            <person name="Salamov A."/>
            <person name="Andreopoulos B."/>
            <person name="Baker S.E."/>
            <person name="Barry K."/>
            <person name="Bills G."/>
            <person name="Bluhm B.H."/>
            <person name="Cannon C."/>
            <person name="Castanera R."/>
            <person name="Culley D.E."/>
            <person name="Daum C."/>
            <person name="Ezra D."/>
            <person name="Gonzalez J.B."/>
            <person name="Henrissat B."/>
            <person name="Kuo A."/>
            <person name="Liang C."/>
            <person name="Lipzen A."/>
            <person name="Lutzoni F."/>
            <person name="Magnuson J."/>
            <person name="Mondo S."/>
            <person name="Nolan M."/>
            <person name="Ohm R."/>
            <person name="Pangilinan J."/>
            <person name="Park H.-J."/>
            <person name="Ramirez L."/>
            <person name="Alfaro M."/>
            <person name="Sun H."/>
            <person name="Tritt A."/>
            <person name="Yoshinaga Y."/>
            <person name="Zwiers L.-H."/>
            <person name="Turgeon B.G."/>
            <person name="Goodwin S.B."/>
            <person name="Spatafora J.W."/>
            <person name="Crous P.W."/>
            <person name="Grigoriev I.V."/>
        </authorList>
    </citation>
    <scope>NUCLEOTIDE SEQUENCE</scope>
    <source>
        <strain evidence="2 4">CBS 781.70</strain>
    </source>
</reference>
<reference evidence="4" key="3">
    <citation type="submission" date="2025-04" db="UniProtKB">
        <authorList>
            <consortium name="RefSeq"/>
        </authorList>
    </citation>
    <scope>IDENTIFICATION</scope>
    <source>
        <strain evidence="4">CBS 781.70</strain>
    </source>
</reference>
<dbReference type="AlphaFoldDB" id="A0A6G1G0W4"/>
<name>A0A6G1G0W4_9PEZI</name>
<protein>
    <submittedName>
        <fullName evidence="2 4">Uncharacterized protein</fullName>
    </submittedName>
</protein>
<evidence type="ECO:0000313" key="4">
    <source>
        <dbReference type="RefSeq" id="XP_033533325.1"/>
    </source>
</evidence>
<dbReference type="InterPro" id="IPR021842">
    <property type="entry name" value="DUF3435"/>
</dbReference>
<accession>A0A6G1G0W4</accession>
<evidence type="ECO:0000256" key="1">
    <source>
        <dbReference type="SAM" id="MobiDB-lite"/>
    </source>
</evidence>
<dbReference type="EMBL" id="ML975160">
    <property type="protein sequence ID" value="KAF1811694.1"/>
    <property type="molecule type" value="Genomic_DNA"/>
</dbReference>